<protein>
    <submittedName>
        <fullName evidence="7">DNA-binding transcriptional regulator, MerR family</fullName>
    </submittedName>
</protein>
<keyword evidence="2" id="KW-0805">Transcription regulation</keyword>
<reference evidence="7 8" key="1">
    <citation type="submission" date="2017-02" db="EMBL/GenBank/DDBJ databases">
        <authorList>
            <person name="Peterson S.W."/>
        </authorList>
    </citation>
    <scope>NUCLEOTIDE SEQUENCE [LARGE SCALE GENOMIC DNA]</scope>
    <source>
        <strain evidence="7 8">DSM 24412</strain>
    </source>
</reference>
<feature type="domain" description="HTH merR-type" evidence="5">
    <location>
        <begin position="3"/>
        <end position="72"/>
    </location>
</feature>
<dbReference type="GO" id="GO:0003677">
    <property type="term" value="F:DNA binding"/>
    <property type="evidence" value="ECO:0007669"/>
    <property type="project" value="UniProtKB-KW"/>
</dbReference>
<dbReference type="InterPro" id="IPR047057">
    <property type="entry name" value="MerR_fam"/>
</dbReference>
<dbReference type="RefSeq" id="WP_079558644.1">
    <property type="nucleotide sequence ID" value="NZ_CP021904.1"/>
</dbReference>
<evidence type="ECO:0000256" key="1">
    <source>
        <dbReference type="ARBA" id="ARBA00022491"/>
    </source>
</evidence>
<dbReference type="OrthoDB" id="9800334at2"/>
<dbReference type="PROSITE" id="PS51332">
    <property type="entry name" value="B12_BINDING"/>
    <property type="match status" value="1"/>
</dbReference>
<accession>A0A1T5HT28</accession>
<dbReference type="Pfam" id="PF13411">
    <property type="entry name" value="MerR_1"/>
    <property type="match status" value="1"/>
</dbReference>
<dbReference type="Pfam" id="PF02607">
    <property type="entry name" value="B12-binding_2"/>
    <property type="match status" value="1"/>
</dbReference>
<gene>
    <name evidence="7" type="ORF">SAMN03080601_02963</name>
</gene>
<dbReference type="SUPFAM" id="SSF46955">
    <property type="entry name" value="Putative DNA-binding domain"/>
    <property type="match status" value="1"/>
</dbReference>
<evidence type="ECO:0000259" key="5">
    <source>
        <dbReference type="PROSITE" id="PS50937"/>
    </source>
</evidence>
<dbReference type="InterPro" id="IPR000551">
    <property type="entry name" value="MerR-type_HTH_dom"/>
</dbReference>
<feature type="domain" description="B12-binding" evidence="6">
    <location>
        <begin position="175"/>
        <end position="297"/>
    </location>
</feature>
<evidence type="ECO:0000256" key="2">
    <source>
        <dbReference type="ARBA" id="ARBA00023015"/>
    </source>
</evidence>
<dbReference type="CDD" id="cd01104">
    <property type="entry name" value="HTH_MlrA-CarA"/>
    <property type="match status" value="1"/>
</dbReference>
<dbReference type="KEGG" id="asx:CDL62_00570"/>
<dbReference type="Gene3D" id="1.10.1240.10">
    <property type="entry name" value="Methionine synthase domain"/>
    <property type="match status" value="1"/>
</dbReference>
<dbReference type="GO" id="GO:0031419">
    <property type="term" value="F:cobalamin binding"/>
    <property type="evidence" value="ECO:0007669"/>
    <property type="project" value="InterPro"/>
</dbReference>
<sequence>MARYSIKDLEKISGIKAHTIRMWERRYGLIEPERTPTNIRYYSDCDLKRLLNISILNHHGIKISHIAGLSDTEIRSRVLDLSLDGRTNNVQIESLMVSMLELDERKFLNTLSASVIKFGFESTVESILFPFLEKVGVLWQAGTISPAEEHFMSNLIRQKLFVAIDHEMQNSSVSGPRIIMFLPEGELHEIGLLFYNLLARKEGLDVIYLGPAVPVSDLLQVHHVRPADAFMTSFISAYTTEGLEDLMKLYREKFPEIPFLVSGYQIKELNPSLPDGFTVIPGVKGFKDAIKLVKFSE</sequence>
<keyword evidence="1" id="KW-0678">Repressor</keyword>
<organism evidence="7 8">
    <name type="scientific">Alkalitalea saponilacus</name>
    <dbReference type="NCBI Taxonomy" id="889453"/>
    <lineage>
        <taxon>Bacteria</taxon>
        <taxon>Pseudomonadati</taxon>
        <taxon>Bacteroidota</taxon>
        <taxon>Bacteroidia</taxon>
        <taxon>Marinilabiliales</taxon>
        <taxon>Marinilabiliaceae</taxon>
        <taxon>Alkalitalea</taxon>
    </lineage>
</organism>
<dbReference type="EMBL" id="FUYV01000019">
    <property type="protein sequence ID" value="SKC23681.1"/>
    <property type="molecule type" value="Genomic_DNA"/>
</dbReference>
<dbReference type="InterPro" id="IPR036724">
    <property type="entry name" value="Cobalamin-bd_sf"/>
</dbReference>
<dbReference type="GO" id="GO:0046872">
    <property type="term" value="F:metal ion binding"/>
    <property type="evidence" value="ECO:0007669"/>
    <property type="project" value="InterPro"/>
</dbReference>
<dbReference type="InterPro" id="IPR003759">
    <property type="entry name" value="Cbl-bd_cap"/>
</dbReference>
<dbReference type="CDD" id="cd02065">
    <property type="entry name" value="B12-binding_like"/>
    <property type="match status" value="1"/>
</dbReference>
<keyword evidence="8" id="KW-1185">Reference proteome</keyword>
<dbReference type="Gene3D" id="3.40.50.280">
    <property type="entry name" value="Cobalamin-binding domain"/>
    <property type="match status" value="1"/>
</dbReference>
<evidence type="ECO:0000256" key="4">
    <source>
        <dbReference type="ARBA" id="ARBA00023163"/>
    </source>
</evidence>
<dbReference type="PANTHER" id="PTHR30204">
    <property type="entry name" value="REDOX-CYCLING DRUG-SENSING TRANSCRIPTIONAL ACTIVATOR SOXR"/>
    <property type="match status" value="1"/>
</dbReference>
<keyword evidence="4" id="KW-0804">Transcription</keyword>
<dbReference type="PANTHER" id="PTHR30204:SF69">
    <property type="entry name" value="MERR-FAMILY TRANSCRIPTIONAL REGULATOR"/>
    <property type="match status" value="1"/>
</dbReference>
<dbReference type="GO" id="GO:0003700">
    <property type="term" value="F:DNA-binding transcription factor activity"/>
    <property type="evidence" value="ECO:0007669"/>
    <property type="project" value="InterPro"/>
</dbReference>
<dbReference type="PROSITE" id="PS50937">
    <property type="entry name" value="HTH_MERR_2"/>
    <property type="match status" value="1"/>
</dbReference>
<evidence type="ECO:0000256" key="3">
    <source>
        <dbReference type="ARBA" id="ARBA00023125"/>
    </source>
</evidence>
<dbReference type="InterPro" id="IPR006158">
    <property type="entry name" value="Cobalamin-bd"/>
</dbReference>
<evidence type="ECO:0000313" key="8">
    <source>
        <dbReference type="Proteomes" id="UP000191055"/>
    </source>
</evidence>
<evidence type="ECO:0000259" key="6">
    <source>
        <dbReference type="PROSITE" id="PS51332"/>
    </source>
</evidence>
<keyword evidence="3 7" id="KW-0238">DNA-binding</keyword>
<dbReference type="InterPro" id="IPR036594">
    <property type="entry name" value="Meth_synthase_dom"/>
</dbReference>
<dbReference type="STRING" id="889453.SAMN03080601_02963"/>
<dbReference type="SMART" id="SM00422">
    <property type="entry name" value="HTH_MERR"/>
    <property type="match status" value="1"/>
</dbReference>
<proteinExistence type="predicted"/>
<evidence type="ECO:0000313" key="7">
    <source>
        <dbReference type="EMBL" id="SKC23681.1"/>
    </source>
</evidence>
<dbReference type="InterPro" id="IPR009061">
    <property type="entry name" value="DNA-bd_dom_put_sf"/>
</dbReference>
<name>A0A1T5HT28_9BACT</name>
<dbReference type="AlphaFoldDB" id="A0A1T5HT28"/>
<dbReference type="SUPFAM" id="SSF52242">
    <property type="entry name" value="Cobalamin (vitamin B12)-binding domain"/>
    <property type="match status" value="1"/>
</dbReference>
<dbReference type="Gene3D" id="1.10.1660.10">
    <property type="match status" value="1"/>
</dbReference>
<dbReference type="Proteomes" id="UP000191055">
    <property type="component" value="Unassembled WGS sequence"/>
</dbReference>